<dbReference type="EMBL" id="AODE01000031">
    <property type="protein sequence ID" value="EUJ26468.1"/>
    <property type="molecule type" value="Genomic_DNA"/>
</dbReference>
<gene>
    <name evidence="1" type="ORF">PCORN_14919</name>
</gene>
<sequence>MIIDELRKDKSISVIVTHNLDHEIITVYAKNRDTDSIDQDSAVRLKNFNSDWILYRVQRVQEFLIKKFSNETLAKLALFVSVSREFSSIDASTDVRGELRALKSDLEAADKYIENEIGSDYYSFFEDKVNCINLKLRENACYDIYYLSPTGDIAIISEDRQLPSAFIVVYNFSFILKRFKEVIYPQLINYNLSSNQVELLKRIYLKK</sequence>
<evidence type="ECO:0000313" key="2">
    <source>
        <dbReference type="Proteomes" id="UP000019254"/>
    </source>
</evidence>
<reference evidence="1 2" key="1">
    <citation type="journal article" date="2014" name="Int. J. Syst. Evol. Microbiol.">
        <title>Listeria floridensis sp. nov., Listeria aquatica sp. nov., Listeria cornellensis sp. nov., Listeria riparia sp. nov. and Listeria grandensis sp. nov., from agricultural and natural environments.</title>
        <authorList>
            <person name="den Bakker H.C."/>
            <person name="Warchocki S."/>
            <person name="Wright E.M."/>
            <person name="Allred A.F."/>
            <person name="Ahlstrom C."/>
            <person name="Manuel C.S."/>
            <person name="Stasiewicz M.J."/>
            <person name="Burrell A."/>
            <person name="Roof S."/>
            <person name="Strawn L."/>
            <person name="Fortes E.D."/>
            <person name="Nightingale K.K."/>
            <person name="Kephart D."/>
            <person name="Wiedmann M."/>
        </authorList>
    </citation>
    <scope>NUCLEOTIDE SEQUENCE [LARGE SCALE GENOMIC DNA]</scope>
    <source>
        <strain evidence="2">FSL F6-969</strain>
    </source>
</reference>
<evidence type="ECO:0000313" key="1">
    <source>
        <dbReference type="EMBL" id="EUJ26468.1"/>
    </source>
</evidence>
<dbReference type="Proteomes" id="UP000019254">
    <property type="component" value="Unassembled WGS sequence"/>
</dbReference>
<dbReference type="RefSeq" id="WP_036081352.1">
    <property type="nucleotide sequence ID" value="NZ_AODE01000031.1"/>
</dbReference>
<dbReference type="AlphaFoldDB" id="W7C1L6"/>
<dbReference type="STRING" id="1265820.PCORN_14919"/>
<dbReference type="PATRIC" id="fig|1265820.5.peg.2947"/>
<name>W7C1L6_9LIST</name>
<organism evidence="1 2">
    <name type="scientific">Listeria cornellensis FSL F6-0969</name>
    <dbReference type="NCBI Taxonomy" id="1265820"/>
    <lineage>
        <taxon>Bacteria</taxon>
        <taxon>Bacillati</taxon>
        <taxon>Bacillota</taxon>
        <taxon>Bacilli</taxon>
        <taxon>Bacillales</taxon>
        <taxon>Listeriaceae</taxon>
        <taxon>Listeria</taxon>
    </lineage>
</organism>
<accession>W7C1L6</accession>
<keyword evidence="2" id="KW-1185">Reference proteome</keyword>
<comment type="caution">
    <text evidence="1">The sequence shown here is derived from an EMBL/GenBank/DDBJ whole genome shotgun (WGS) entry which is preliminary data.</text>
</comment>
<proteinExistence type="predicted"/>
<dbReference type="OrthoDB" id="2968549at2"/>
<protein>
    <submittedName>
        <fullName evidence="1">Uncharacterized protein</fullName>
    </submittedName>
</protein>